<accession>N0E5M2</accession>
<dbReference type="SUPFAM" id="SSF48371">
    <property type="entry name" value="ARM repeat"/>
    <property type="match status" value="1"/>
</dbReference>
<dbReference type="CDD" id="cd07064">
    <property type="entry name" value="AlkD_like_1"/>
    <property type="match status" value="1"/>
</dbReference>
<sequence>MTTDPSDARDFAVEVCRALALAGDPERAAGQQAYMKSQLPFHGVTSAQLKALLGPLLADDALRPATREAWEATVRDLWDNATHREQRYAATALLAHRSARRWHDPDLLPLLRHLIVTGAWWDHVDDIATHHVAPILLRHRKNVTPTMLSWARGGDPLGDDLWLRRTAIICQLPHKGATDVALLSAAIDANLETDARGERTAYGESFWIRKAIGWALRQQARTDPQWTLDFVADHRDRMAGLSIREALKHLA</sequence>
<dbReference type="STRING" id="1193181.BN10_60003"/>
<reference evidence="1 2" key="1">
    <citation type="journal article" date="2013" name="ISME J.">
        <title>A metabolic model for members of the genus Tetrasphaera involved in enhanced biological phosphorus removal.</title>
        <authorList>
            <person name="Kristiansen R."/>
            <person name="Nguyen H.T.T."/>
            <person name="Saunders A.M."/>
            <person name="Nielsen J.L."/>
            <person name="Wimmer R."/>
            <person name="Le V.Q."/>
            <person name="McIlroy S.J."/>
            <person name="Petrovski S."/>
            <person name="Seviour R.J."/>
            <person name="Calteau A."/>
            <person name="Nielsen K.L."/>
            <person name="Nielsen P.H."/>
        </authorList>
    </citation>
    <scope>NUCLEOTIDE SEQUENCE [LARGE SCALE GENOMIC DNA]</scope>
    <source>
        <strain evidence="1 2">Lp2</strain>
    </source>
</reference>
<comment type="caution">
    <text evidence="1">The sequence shown here is derived from an EMBL/GenBank/DDBJ whole genome shotgun (WGS) entry which is preliminary data.</text>
</comment>
<protein>
    <recommendedName>
        <fullName evidence="3">DNA alkylation repair enzyme</fullName>
    </recommendedName>
</protein>
<keyword evidence="2" id="KW-1185">Reference proteome</keyword>
<evidence type="ECO:0000313" key="1">
    <source>
        <dbReference type="EMBL" id="CCH70569.1"/>
    </source>
</evidence>
<proteinExistence type="predicted"/>
<dbReference type="Gene3D" id="1.25.10.90">
    <property type="match status" value="1"/>
</dbReference>
<dbReference type="Pfam" id="PF08713">
    <property type="entry name" value="DNA_alkylation"/>
    <property type="match status" value="1"/>
</dbReference>
<dbReference type="Proteomes" id="UP000013167">
    <property type="component" value="Unassembled WGS sequence"/>
</dbReference>
<dbReference type="PANTHER" id="PTHR34070">
    <property type="entry name" value="ARMADILLO-TYPE FOLD"/>
    <property type="match status" value="1"/>
</dbReference>
<evidence type="ECO:0000313" key="2">
    <source>
        <dbReference type="Proteomes" id="UP000013167"/>
    </source>
</evidence>
<evidence type="ECO:0008006" key="3">
    <source>
        <dbReference type="Google" id="ProtNLM"/>
    </source>
</evidence>
<organism evidence="1 2">
    <name type="scientific">Phycicoccus elongatus Lp2</name>
    <dbReference type="NCBI Taxonomy" id="1193181"/>
    <lineage>
        <taxon>Bacteria</taxon>
        <taxon>Bacillati</taxon>
        <taxon>Actinomycetota</taxon>
        <taxon>Actinomycetes</taxon>
        <taxon>Micrococcales</taxon>
        <taxon>Intrasporangiaceae</taxon>
        <taxon>Phycicoccus</taxon>
    </lineage>
</organism>
<dbReference type="InterPro" id="IPR016024">
    <property type="entry name" value="ARM-type_fold"/>
</dbReference>
<dbReference type="PANTHER" id="PTHR34070:SF1">
    <property type="entry name" value="DNA ALKYLATION REPAIR PROTEIN"/>
    <property type="match status" value="1"/>
</dbReference>
<dbReference type="eggNOG" id="COG4912">
    <property type="taxonomic scope" value="Bacteria"/>
</dbReference>
<dbReference type="RefSeq" id="WP_010849170.1">
    <property type="nucleotide sequence ID" value="NZ_HF570956.1"/>
</dbReference>
<dbReference type="HOGENOM" id="CLU_079880_1_0_11"/>
<gene>
    <name evidence="1" type="ORF">BN10_60003</name>
</gene>
<dbReference type="AlphaFoldDB" id="N0E5M2"/>
<dbReference type="InterPro" id="IPR014825">
    <property type="entry name" value="DNA_alkylation"/>
</dbReference>
<dbReference type="EMBL" id="CAIZ01000130">
    <property type="protein sequence ID" value="CCH70569.1"/>
    <property type="molecule type" value="Genomic_DNA"/>
</dbReference>
<dbReference type="OrthoDB" id="9775346at2"/>
<name>N0E5M2_9MICO</name>